<evidence type="ECO:0000313" key="2">
    <source>
        <dbReference type="Proteomes" id="UP001497535"/>
    </source>
</evidence>
<protein>
    <submittedName>
        <fullName evidence="1">Uncharacterized protein</fullName>
    </submittedName>
</protein>
<accession>A0ACB0XPF2</accession>
<comment type="caution">
    <text evidence="1">The sequence shown here is derived from an EMBL/GenBank/DDBJ whole genome shotgun (WGS) entry which is preliminary data.</text>
</comment>
<evidence type="ECO:0000313" key="1">
    <source>
        <dbReference type="EMBL" id="CAK5011485.1"/>
    </source>
</evidence>
<name>A0ACB0XPF2_MELEN</name>
<dbReference type="EMBL" id="CAVMJV010000001">
    <property type="protein sequence ID" value="CAK5011485.1"/>
    <property type="molecule type" value="Genomic_DNA"/>
</dbReference>
<sequence>MEGQMFESGGYFCRWGTMGTLFDQVWPIQAVEYPKIILKIYTLLGVRLSLTQVLGVSNF</sequence>
<dbReference type="Proteomes" id="UP001497535">
    <property type="component" value="Unassembled WGS sequence"/>
</dbReference>
<proteinExistence type="predicted"/>
<reference evidence="1" key="1">
    <citation type="submission" date="2023-11" db="EMBL/GenBank/DDBJ databases">
        <authorList>
            <person name="Poullet M."/>
        </authorList>
    </citation>
    <scope>NUCLEOTIDE SEQUENCE</scope>
    <source>
        <strain evidence="1">E1834</strain>
    </source>
</reference>
<keyword evidence="2" id="KW-1185">Reference proteome</keyword>
<gene>
    <name evidence="1" type="ORF">MENTE1834_LOCUS1921</name>
</gene>
<organism evidence="1 2">
    <name type="scientific">Meloidogyne enterolobii</name>
    <name type="common">Root-knot nematode worm</name>
    <name type="synonym">Meloidogyne mayaguensis</name>
    <dbReference type="NCBI Taxonomy" id="390850"/>
    <lineage>
        <taxon>Eukaryota</taxon>
        <taxon>Metazoa</taxon>
        <taxon>Ecdysozoa</taxon>
        <taxon>Nematoda</taxon>
        <taxon>Chromadorea</taxon>
        <taxon>Rhabditida</taxon>
        <taxon>Tylenchina</taxon>
        <taxon>Tylenchomorpha</taxon>
        <taxon>Tylenchoidea</taxon>
        <taxon>Meloidogynidae</taxon>
        <taxon>Meloidogyninae</taxon>
        <taxon>Meloidogyne</taxon>
    </lineage>
</organism>